<sequence length="119" mass="13552">MQMKSTLLITALLFALSAGQVFGNWSNPKFSILQIMFIVVGIIAFIVLFMIVMDMTRKDFTKVQGTVVSRHRNQVWVKLDNGKHKSSVISANQNPENFREGQTVEMTLGRRSKLVHRVE</sequence>
<keyword evidence="1" id="KW-0812">Transmembrane</keyword>
<gene>
    <name evidence="2" type="ORF">GCM10007362_06410</name>
</gene>
<keyword evidence="3" id="KW-1185">Reference proteome</keyword>
<evidence type="ECO:0000256" key="1">
    <source>
        <dbReference type="SAM" id="Phobius"/>
    </source>
</evidence>
<keyword evidence="1" id="KW-1133">Transmembrane helix</keyword>
<dbReference type="Proteomes" id="UP000605427">
    <property type="component" value="Unassembled WGS sequence"/>
</dbReference>
<accession>A0ABQ1ZN76</accession>
<name>A0ABQ1ZN76_9BACL</name>
<organism evidence="2 3">
    <name type="scientific">Saccharibacillus endophyticus</name>
    <dbReference type="NCBI Taxonomy" id="2060666"/>
    <lineage>
        <taxon>Bacteria</taxon>
        <taxon>Bacillati</taxon>
        <taxon>Bacillota</taxon>
        <taxon>Bacilli</taxon>
        <taxon>Bacillales</taxon>
        <taxon>Paenibacillaceae</taxon>
        <taxon>Saccharibacillus</taxon>
    </lineage>
</organism>
<dbReference type="EMBL" id="BMDD01000001">
    <property type="protein sequence ID" value="GGH70361.1"/>
    <property type="molecule type" value="Genomic_DNA"/>
</dbReference>
<protein>
    <recommendedName>
        <fullName evidence="4">NfeD-like C-terminal domain-containing protein</fullName>
    </recommendedName>
</protein>
<evidence type="ECO:0008006" key="4">
    <source>
        <dbReference type="Google" id="ProtNLM"/>
    </source>
</evidence>
<keyword evidence="1" id="KW-0472">Membrane</keyword>
<evidence type="ECO:0000313" key="2">
    <source>
        <dbReference type="EMBL" id="GGH70361.1"/>
    </source>
</evidence>
<proteinExistence type="predicted"/>
<feature type="transmembrane region" description="Helical" evidence="1">
    <location>
        <begin position="33"/>
        <end position="52"/>
    </location>
</feature>
<evidence type="ECO:0000313" key="3">
    <source>
        <dbReference type="Proteomes" id="UP000605427"/>
    </source>
</evidence>
<dbReference type="RefSeq" id="WP_172238970.1">
    <property type="nucleotide sequence ID" value="NZ_BMDD01000001.1"/>
</dbReference>
<comment type="caution">
    <text evidence="2">The sequence shown here is derived from an EMBL/GenBank/DDBJ whole genome shotgun (WGS) entry which is preliminary data.</text>
</comment>
<reference evidence="3" key="1">
    <citation type="journal article" date="2019" name="Int. J. Syst. Evol. Microbiol.">
        <title>The Global Catalogue of Microorganisms (GCM) 10K type strain sequencing project: providing services to taxonomists for standard genome sequencing and annotation.</title>
        <authorList>
            <consortium name="The Broad Institute Genomics Platform"/>
            <consortium name="The Broad Institute Genome Sequencing Center for Infectious Disease"/>
            <person name="Wu L."/>
            <person name="Ma J."/>
        </authorList>
    </citation>
    <scope>NUCLEOTIDE SEQUENCE [LARGE SCALE GENOMIC DNA]</scope>
    <source>
        <strain evidence="3">CCM 8702</strain>
    </source>
</reference>